<dbReference type="Gene3D" id="1.10.10.440">
    <property type="entry name" value="FF domain"/>
    <property type="match status" value="3"/>
</dbReference>
<dbReference type="EMBL" id="JBCLYO010000013">
    <property type="protein sequence ID" value="KAL0083817.1"/>
    <property type="molecule type" value="Genomic_DNA"/>
</dbReference>
<dbReference type="PROSITE" id="PS51676">
    <property type="entry name" value="FF"/>
    <property type="match status" value="2"/>
</dbReference>
<dbReference type="InterPro" id="IPR002713">
    <property type="entry name" value="FF_domain"/>
</dbReference>
<accession>A0ABR3AWW9</accession>
<protein>
    <recommendedName>
        <fullName evidence="3">FF domain-containing protein</fullName>
    </recommendedName>
</protein>
<sequence>MEFYFDKEKKQSVWEMPKELEEPIAQMKKEEKETEDALKAAREAEIGEKRKLEQEAENEAKRQRAEQQAQKGVSVGEEEGGAEEEPTEMTEEDIMWQLQNMDPEEIEDLGLRNEEPPEETSTMVTPNAQAVKMQLLQQQQQQQQQAPPQIVESMDLSLTEEERVELFTQMLTEKDISPYSTWEKELPKLIGDRRYSLVQQHSKRRNLFNNYCRLLAQEIKLKKANQKTPEESYSELLEEEANERMYWEDFRRKVKDDERFKAVRETKLREIMFKDYVKMLRKDRTASSKRKEEEYMELLRSTKEIRVGMRWRDCKRILEHDKRYQAIDSKDTREDLFRDYLETL</sequence>
<comment type="caution">
    <text evidence="4">The sequence shown here is derived from an EMBL/GenBank/DDBJ whole genome shotgun (WGS) entry which is preliminary data.</text>
</comment>
<dbReference type="SMART" id="SM00441">
    <property type="entry name" value="FF"/>
    <property type="match status" value="3"/>
</dbReference>
<feature type="region of interest" description="Disordered" evidence="2">
    <location>
        <begin position="1"/>
        <end position="97"/>
    </location>
</feature>
<feature type="compositionally biased region" description="Basic and acidic residues" evidence="2">
    <location>
        <begin position="1"/>
        <end position="65"/>
    </location>
</feature>
<reference evidence="4 5" key="1">
    <citation type="submission" date="2024-04" db="EMBL/GenBank/DDBJ databases">
        <title>Symmetric and asymmetric DNA N6-adenine methylation regulates different biological responses in Mucorales.</title>
        <authorList>
            <consortium name="Lawrence Berkeley National Laboratory"/>
            <person name="Lax C."/>
            <person name="Mondo S.J."/>
            <person name="Osorio-Concepcion M."/>
            <person name="Muszewska A."/>
            <person name="Corrochano-Luque M."/>
            <person name="Gutierrez G."/>
            <person name="Riley R."/>
            <person name="Lipzen A."/>
            <person name="Guo J."/>
            <person name="Hundley H."/>
            <person name="Amirebrahimi M."/>
            <person name="Ng V."/>
            <person name="Lorenzo-Gutierrez D."/>
            <person name="Binder U."/>
            <person name="Yang J."/>
            <person name="Song Y."/>
            <person name="Canovas D."/>
            <person name="Navarro E."/>
            <person name="Freitag M."/>
            <person name="Gabaldon T."/>
            <person name="Grigoriev I.V."/>
            <person name="Corrochano L.M."/>
            <person name="Nicolas F.E."/>
            <person name="Garre V."/>
        </authorList>
    </citation>
    <scope>NUCLEOTIDE SEQUENCE [LARGE SCALE GENOMIC DNA]</scope>
    <source>
        <strain evidence="4 5">L51</strain>
    </source>
</reference>
<gene>
    <name evidence="4" type="ORF">J3Q64DRAFT_1749513</name>
</gene>
<dbReference type="InterPro" id="IPR045148">
    <property type="entry name" value="TCRG1-like"/>
</dbReference>
<feature type="domain" description="FF" evidence="3">
    <location>
        <begin position="159"/>
        <end position="214"/>
    </location>
</feature>
<organism evidence="4 5">
    <name type="scientific">Phycomyces blakesleeanus</name>
    <dbReference type="NCBI Taxonomy" id="4837"/>
    <lineage>
        <taxon>Eukaryota</taxon>
        <taxon>Fungi</taxon>
        <taxon>Fungi incertae sedis</taxon>
        <taxon>Mucoromycota</taxon>
        <taxon>Mucoromycotina</taxon>
        <taxon>Mucoromycetes</taxon>
        <taxon>Mucorales</taxon>
        <taxon>Phycomycetaceae</taxon>
        <taxon>Phycomyces</taxon>
    </lineage>
</organism>
<keyword evidence="1" id="KW-0677">Repeat</keyword>
<dbReference type="InterPro" id="IPR036517">
    <property type="entry name" value="FF_domain_sf"/>
</dbReference>
<evidence type="ECO:0000313" key="5">
    <source>
        <dbReference type="Proteomes" id="UP001448207"/>
    </source>
</evidence>
<proteinExistence type="predicted"/>
<dbReference type="Pfam" id="PF01846">
    <property type="entry name" value="FF"/>
    <property type="match status" value="3"/>
</dbReference>
<feature type="compositionally biased region" description="Acidic residues" evidence="2">
    <location>
        <begin position="76"/>
        <end position="94"/>
    </location>
</feature>
<evidence type="ECO:0000256" key="2">
    <source>
        <dbReference type="SAM" id="MobiDB-lite"/>
    </source>
</evidence>
<dbReference type="SUPFAM" id="SSF81698">
    <property type="entry name" value="FF domain"/>
    <property type="match status" value="3"/>
</dbReference>
<dbReference type="PANTHER" id="PTHR15377:SF3">
    <property type="entry name" value="WW DOMAIN-CONTAINING PROTEIN"/>
    <property type="match status" value="1"/>
</dbReference>
<dbReference type="Proteomes" id="UP001448207">
    <property type="component" value="Unassembled WGS sequence"/>
</dbReference>
<keyword evidence="5" id="KW-1185">Reference proteome</keyword>
<evidence type="ECO:0000313" key="4">
    <source>
        <dbReference type="EMBL" id="KAL0083817.1"/>
    </source>
</evidence>
<dbReference type="PANTHER" id="PTHR15377">
    <property type="entry name" value="TRANSCRIPTION ELONGATION REGULATOR 1"/>
    <property type="match status" value="1"/>
</dbReference>
<evidence type="ECO:0000256" key="1">
    <source>
        <dbReference type="ARBA" id="ARBA00022737"/>
    </source>
</evidence>
<feature type="domain" description="FF" evidence="3">
    <location>
        <begin position="284"/>
        <end position="343"/>
    </location>
</feature>
<evidence type="ECO:0000259" key="3">
    <source>
        <dbReference type="PROSITE" id="PS51676"/>
    </source>
</evidence>
<name>A0ABR3AWW9_PHYBL</name>